<feature type="transmembrane region" description="Helical" evidence="6">
    <location>
        <begin position="400"/>
        <end position="423"/>
    </location>
</feature>
<feature type="transmembrane region" description="Helical" evidence="6">
    <location>
        <begin position="308"/>
        <end position="327"/>
    </location>
</feature>
<feature type="transmembrane region" description="Helical" evidence="6">
    <location>
        <begin position="375"/>
        <end position="394"/>
    </location>
</feature>
<proteinExistence type="predicted"/>
<evidence type="ECO:0000256" key="4">
    <source>
        <dbReference type="ARBA" id="ARBA00022989"/>
    </source>
</evidence>
<accession>A0ABU3A8R9</accession>
<comment type="caution">
    <text evidence="7">The sequence shown here is derived from an EMBL/GenBank/DDBJ whole genome shotgun (WGS) entry which is preliminary data.</text>
</comment>
<feature type="transmembrane region" description="Helical" evidence="6">
    <location>
        <begin position="147"/>
        <end position="167"/>
    </location>
</feature>
<feature type="transmembrane region" description="Helical" evidence="6">
    <location>
        <begin position="47"/>
        <end position="67"/>
    </location>
</feature>
<dbReference type="PANTHER" id="PTHR30250">
    <property type="entry name" value="PST FAMILY PREDICTED COLANIC ACID TRANSPORTER"/>
    <property type="match status" value="1"/>
</dbReference>
<dbReference type="PANTHER" id="PTHR30250:SF11">
    <property type="entry name" value="O-ANTIGEN TRANSPORTER-RELATED"/>
    <property type="match status" value="1"/>
</dbReference>
<dbReference type="EMBL" id="JAVRHR010000001">
    <property type="protein sequence ID" value="MDT0606200.1"/>
    <property type="molecule type" value="Genomic_DNA"/>
</dbReference>
<evidence type="ECO:0000256" key="5">
    <source>
        <dbReference type="ARBA" id="ARBA00023136"/>
    </source>
</evidence>
<dbReference type="RefSeq" id="WP_311349759.1">
    <property type="nucleotide sequence ID" value="NZ_JAVRHR010000001.1"/>
</dbReference>
<feature type="transmembrane region" description="Helical" evidence="6">
    <location>
        <begin position="339"/>
        <end position="363"/>
    </location>
</feature>
<evidence type="ECO:0000313" key="8">
    <source>
        <dbReference type="Proteomes" id="UP001255246"/>
    </source>
</evidence>
<organism evidence="7 8">
    <name type="scientific">Croceitalea rosinachiae</name>
    <dbReference type="NCBI Taxonomy" id="3075596"/>
    <lineage>
        <taxon>Bacteria</taxon>
        <taxon>Pseudomonadati</taxon>
        <taxon>Bacteroidota</taxon>
        <taxon>Flavobacteriia</taxon>
        <taxon>Flavobacteriales</taxon>
        <taxon>Flavobacteriaceae</taxon>
        <taxon>Croceitalea</taxon>
    </lineage>
</organism>
<dbReference type="InterPro" id="IPR002797">
    <property type="entry name" value="Polysacc_synth"/>
</dbReference>
<feature type="transmembrane region" description="Helical" evidence="6">
    <location>
        <begin position="458"/>
        <end position="476"/>
    </location>
</feature>
<dbReference type="InterPro" id="IPR050833">
    <property type="entry name" value="Poly_Biosynth_Transport"/>
</dbReference>
<feature type="transmembrane region" description="Helical" evidence="6">
    <location>
        <begin position="266"/>
        <end position="288"/>
    </location>
</feature>
<reference evidence="7 8" key="1">
    <citation type="submission" date="2023-09" db="EMBL/GenBank/DDBJ databases">
        <authorList>
            <person name="Rey-Velasco X."/>
        </authorList>
    </citation>
    <scope>NUCLEOTIDE SEQUENCE [LARGE SCALE GENOMIC DNA]</scope>
    <source>
        <strain evidence="7 8">F388</strain>
    </source>
</reference>
<comment type="subcellular location">
    <subcellularLocation>
        <location evidence="1">Cell membrane</location>
        <topology evidence="1">Multi-pass membrane protein</topology>
    </subcellularLocation>
</comment>
<evidence type="ECO:0000256" key="1">
    <source>
        <dbReference type="ARBA" id="ARBA00004651"/>
    </source>
</evidence>
<dbReference type="Pfam" id="PF01943">
    <property type="entry name" value="Polysacc_synt"/>
    <property type="match status" value="1"/>
</dbReference>
<keyword evidence="8" id="KW-1185">Reference proteome</keyword>
<keyword evidence="5 6" id="KW-0472">Membrane</keyword>
<protein>
    <submittedName>
        <fullName evidence="7">Oligosaccharide flippase family protein</fullName>
    </submittedName>
</protein>
<feature type="transmembrane region" description="Helical" evidence="6">
    <location>
        <begin position="227"/>
        <end position="246"/>
    </location>
</feature>
<dbReference type="Proteomes" id="UP001255246">
    <property type="component" value="Unassembled WGS sequence"/>
</dbReference>
<keyword evidence="3 6" id="KW-0812">Transmembrane</keyword>
<gene>
    <name evidence="7" type="ORF">RM706_04125</name>
</gene>
<keyword evidence="4 6" id="KW-1133">Transmembrane helix</keyword>
<keyword evidence="2" id="KW-1003">Cell membrane</keyword>
<evidence type="ECO:0000256" key="3">
    <source>
        <dbReference type="ARBA" id="ARBA00022692"/>
    </source>
</evidence>
<evidence type="ECO:0000256" key="6">
    <source>
        <dbReference type="SAM" id="Phobius"/>
    </source>
</evidence>
<name>A0ABU3A8R9_9FLAO</name>
<evidence type="ECO:0000313" key="7">
    <source>
        <dbReference type="EMBL" id="MDT0606200.1"/>
    </source>
</evidence>
<sequence>MNPLKKLFKQTAIYGLATVLPRMFSFLLVPLYTSVMAPGMYGEVQLIFMWFVVFNVFLAYGMETAFFRFYKESDEREQVVSTSLISLLASSTLFLIIGFLFKDDVARVLNFDGAYVKYVLLILFLDTLVIVPFAWLRANERPMRYAIIKIINVAVNLSLNVFFILLLPKIAVDNPDSFLGSLFIPGYEITYILISNVTASALTLLLTARLYFRKSYVFDYQLWKKMMVYALPVMIAGIAFSINEVFNRYLLTELLPEDIAKSEMGKYAACIKLAMFMTLFATAFRLGIEPFFFSHSDTKNPQKAYAQITNYFVILGSLILLFVVVFSDLLKLTMVRDEAYWDAMSAVPIVLLASFCLGIYHNLSVWYKITDRTKFGAYISSIGALLTIIINLAFIPAYGYMASAIATLVAYGSMMTLSFYLGKKYYPVPYNMRKIYFYGGISILFSLLSFYVFNRNLITGSLLLLVFLGLIYKLEGDKLKTIFFKRAD</sequence>
<evidence type="ECO:0000256" key="2">
    <source>
        <dbReference type="ARBA" id="ARBA00022475"/>
    </source>
</evidence>
<feature type="transmembrane region" description="Helical" evidence="6">
    <location>
        <begin position="113"/>
        <end position="135"/>
    </location>
</feature>
<feature type="transmembrane region" description="Helical" evidence="6">
    <location>
        <begin position="79"/>
        <end position="101"/>
    </location>
</feature>
<feature type="transmembrane region" description="Helical" evidence="6">
    <location>
        <begin position="187"/>
        <end position="206"/>
    </location>
</feature>
<feature type="transmembrane region" description="Helical" evidence="6">
    <location>
        <begin position="435"/>
        <end position="452"/>
    </location>
</feature>
<feature type="transmembrane region" description="Helical" evidence="6">
    <location>
        <begin position="12"/>
        <end position="35"/>
    </location>
</feature>